<name>V2X6Q8_MONRO</name>
<evidence type="ECO:0000256" key="1">
    <source>
        <dbReference type="SAM" id="MobiDB-lite"/>
    </source>
</evidence>
<dbReference type="HOGENOM" id="CLU_033082_1_1_1"/>
<evidence type="ECO:0000313" key="2">
    <source>
        <dbReference type="EMBL" id="ESK94853.1"/>
    </source>
</evidence>
<feature type="compositionally biased region" description="Low complexity" evidence="1">
    <location>
        <begin position="61"/>
        <end position="81"/>
    </location>
</feature>
<reference evidence="2 3" key="1">
    <citation type="journal article" date="2014" name="BMC Genomics">
        <title>Genome and secretome analysis of the hemibiotrophic fungal pathogen, Moniliophthora roreri, which causes frosty pod rot disease of cacao: mechanisms of the biotrophic and necrotrophic phases.</title>
        <authorList>
            <person name="Meinhardt L.W."/>
            <person name="Costa G.G.L."/>
            <person name="Thomazella D.P.T."/>
            <person name="Teixeira P.J.P.L."/>
            <person name="Carazzolle M.F."/>
            <person name="Schuster S.C."/>
            <person name="Carlson J.E."/>
            <person name="Guiltinan M.J."/>
            <person name="Mieczkowski P."/>
            <person name="Farmer A."/>
            <person name="Ramaraj T."/>
            <person name="Crozier J."/>
            <person name="Davis R.E."/>
            <person name="Shao J."/>
            <person name="Melnick R.L."/>
            <person name="Pereira G.A.G."/>
            <person name="Bailey B.A."/>
        </authorList>
    </citation>
    <scope>NUCLEOTIDE SEQUENCE [LARGE SCALE GENOMIC DNA]</scope>
    <source>
        <strain evidence="2 3">MCA 2997</strain>
    </source>
</reference>
<dbReference type="Gene3D" id="3.30.710.10">
    <property type="entry name" value="Potassium Channel Kv1.1, Chain A"/>
    <property type="match status" value="1"/>
</dbReference>
<evidence type="ECO:0008006" key="4">
    <source>
        <dbReference type="Google" id="ProtNLM"/>
    </source>
</evidence>
<feature type="region of interest" description="Disordered" evidence="1">
    <location>
        <begin position="61"/>
        <end position="87"/>
    </location>
</feature>
<keyword evidence="3" id="KW-1185">Reference proteome</keyword>
<proteinExistence type="predicted"/>
<dbReference type="KEGG" id="mrr:Moror_14126"/>
<dbReference type="EMBL" id="AWSO01000119">
    <property type="protein sequence ID" value="ESK94853.1"/>
    <property type="molecule type" value="Genomic_DNA"/>
</dbReference>
<accession>V2X6Q8</accession>
<organism evidence="2 3">
    <name type="scientific">Moniliophthora roreri (strain MCA 2997)</name>
    <name type="common">Cocoa frosty pod rot fungus</name>
    <name type="synonym">Crinipellis roreri</name>
    <dbReference type="NCBI Taxonomy" id="1381753"/>
    <lineage>
        <taxon>Eukaryota</taxon>
        <taxon>Fungi</taxon>
        <taxon>Dikarya</taxon>
        <taxon>Basidiomycota</taxon>
        <taxon>Agaricomycotina</taxon>
        <taxon>Agaricomycetes</taxon>
        <taxon>Agaricomycetidae</taxon>
        <taxon>Agaricales</taxon>
        <taxon>Marasmiineae</taxon>
        <taxon>Marasmiaceae</taxon>
        <taxon>Moniliophthora</taxon>
    </lineage>
</organism>
<dbReference type="OrthoDB" id="3227959at2759"/>
<sequence length="494" mass="54446">MQEATAPTQSHLGLLFDLDGGFCSELGSGEVDMEQQCAQFCASDSMPGQIRSLTISHSAVSSSSPISSKRSSLLHSSSSMHSHQHSRPTLFDVESGVQLQRHSDLWFDDGSIVCRAENTLFRVHMSQLSRHSLCFRDMFSIGSFADPVATSSIVAEDGTPVFTNCPVIILHDAAEDVGNLFTALYDGPNFGNNDHDDFRIVSGILRLATKYLIDSLREKAIAHLSIAWPSTLKGWDAREEVAHAFEMENESRCGRLYPSPIAVINLVRQVDAPSLLPAAFYDLSRYSCSQIFEPTEDELFYIGPPSTPASPSRIIRESAYLTPSDTRRLCLGKESSQHAVTTLIQAIGHAPSRNSPPLQSAFALAHPLAFQPHVPYAYFSAPPISFNHRRSSSAVCTSVAECRKDFNELVDLATQHYIFDRSRGCYDPLYVAEELGQLKSDLSECKACARSLELWAARERERIWKMIPVWFRLGGRGEPSGGNGETTSPPPADI</sequence>
<gene>
    <name evidence="2" type="ORF">Moror_14126</name>
</gene>
<dbReference type="STRING" id="1381753.V2X6Q8"/>
<comment type="caution">
    <text evidence="2">The sequence shown here is derived from an EMBL/GenBank/DDBJ whole genome shotgun (WGS) entry which is preliminary data.</text>
</comment>
<dbReference type="AlphaFoldDB" id="V2X6Q8"/>
<dbReference type="InterPro" id="IPR011333">
    <property type="entry name" value="SKP1/BTB/POZ_sf"/>
</dbReference>
<evidence type="ECO:0000313" key="3">
    <source>
        <dbReference type="Proteomes" id="UP000017559"/>
    </source>
</evidence>
<dbReference type="Proteomes" id="UP000017559">
    <property type="component" value="Unassembled WGS sequence"/>
</dbReference>
<protein>
    <recommendedName>
        <fullName evidence="4">BTB domain-containing protein</fullName>
    </recommendedName>
</protein>